<evidence type="ECO:0000256" key="1">
    <source>
        <dbReference type="ARBA" id="ARBA00004651"/>
    </source>
</evidence>
<evidence type="ECO:0000256" key="8">
    <source>
        <dbReference type="ARBA" id="ARBA00023136"/>
    </source>
</evidence>
<feature type="transmembrane region" description="Helical" evidence="9">
    <location>
        <begin position="298"/>
        <end position="319"/>
    </location>
</feature>
<comment type="subcellular location">
    <subcellularLocation>
        <location evidence="1">Cell membrane</location>
        <topology evidence="1">Multi-pass membrane protein</topology>
    </subcellularLocation>
</comment>
<keyword evidence="6" id="KW-0769">Symport</keyword>
<comment type="caution">
    <text evidence="11">The sequence shown here is derived from an EMBL/GenBank/DDBJ whole genome shotgun (WGS) entry which is preliminary data.</text>
</comment>
<feature type="transmembrane region" description="Helical" evidence="9">
    <location>
        <begin position="133"/>
        <end position="158"/>
    </location>
</feature>
<feature type="transmembrane region" description="Helical" evidence="9">
    <location>
        <begin position="326"/>
        <end position="347"/>
    </location>
</feature>
<dbReference type="PROSITE" id="PS50850">
    <property type="entry name" value="MFS"/>
    <property type="match status" value="1"/>
</dbReference>
<organism evidence="11 12">
    <name type="scientific">Pseudomonas gingeri</name>
    <dbReference type="NCBI Taxonomy" id="117681"/>
    <lineage>
        <taxon>Bacteria</taxon>
        <taxon>Pseudomonadati</taxon>
        <taxon>Pseudomonadota</taxon>
        <taxon>Gammaproteobacteria</taxon>
        <taxon>Pseudomonadales</taxon>
        <taxon>Pseudomonadaceae</taxon>
        <taxon>Pseudomonas</taxon>
    </lineage>
</organism>
<dbReference type="InterPro" id="IPR051084">
    <property type="entry name" value="H+-coupled_symporters"/>
</dbReference>
<dbReference type="PANTHER" id="PTHR43528">
    <property type="entry name" value="ALPHA-KETOGLUTARATE PERMEASE"/>
    <property type="match status" value="1"/>
</dbReference>
<feature type="transmembrane region" description="Helical" evidence="9">
    <location>
        <begin position="170"/>
        <end position="191"/>
    </location>
</feature>
<keyword evidence="5 9" id="KW-0812">Transmembrane</keyword>
<sequence length="449" mass="47868">MTNKNTIAPVMTHAAPTRTATPAEHHSGRKAIAAASIGNALEWYDFSVYAFFAVYIAQNFFAQQDAGAQLFEAFLAFGIGFVIRPLGALVIGAYGDRVGRKAALMLTILTMAAGTAIIAFAPPYSAIGIGAPLLILCGRVLQGFSAGGEVGGAAAFLIEHAPADKKGQYASWLQASMGISNVLGALVATAVTLTLSHEQVGDWGWRIPFILGLSIAPIGLWMRRTLHETPVFEAEQARREHQPGAAPLAPLVHLFKSQQRSLIQGTGLSVLWAISVYSLVIYMPIYMQRVLHFESHQAFLAALIGNCAMVVACVMAGTWSDRVGTYRILATGAGLLLVAPYPLLVLLDQVHTTGMLILVQTLFCTLISLFVGVAPKALADLFPTEVRASGMSVSYNLAVTVFGGFAPAILTWLADNTATRFAPAWYVMIASVIALLTLCSIARNTSTTR</sequence>
<dbReference type="Pfam" id="PF07690">
    <property type="entry name" value="MFS_1"/>
    <property type="match status" value="1"/>
</dbReference>
<dbReference type="Proteomes" id="UP000520592">
    <property type="component" value="Unassembled WGS sequence"/>
</dbReference>
<dbReference type="GO" id="GO:0015293">
    <property type="term" value="F:symporter activity"/>
    <property type="evidence" value="ECO:0007669"/>
    <property type="project" value="UniProtKB-KW"/>
</dbReference>
<dbReference type="InterPro" id="IPR036259">
    <property type="entry name" value="MFS_trans_sf"/>
</dbReference>
<evidence type="ECO:0000256" key="6">
    <source>
        <dbReference type="ARBA" id="ARBA00022847"/>
    </source>
</evidence>
<dbReference type="FunFam" id="1.20.1250.20:FF:000001">
    <property type="entry name" value="Dicarboxylate MFS transporter"/>
    <property type="match status" value="1"/>
</dbReference>
<evidence type="ECO:0000256" key="2">
    <source>
        <dbReference type="ARBA" id="ARBA00008240"/>
    </source>
</evidence>
<keyword evidence="8 9" id="KW-0472">Membrane</keyword>
<evidence type="ECO:0000259" key="10">
    <source>
        <dbReference type="PROSITE" id="PS50850"/>
    </source>
</evidence>
<name>A0A7Y7YJ39_9PSED</name>
<evidence type="ECO:0000313" key="11">
    <source>
        <dbReference type="EMBL" id="NWC37478.1"/>
    </source>
</evidence>
<comment type="similarity">
    <text evidence="2">Belongs to the major facilitator superfamily. Metabolite:H+ Symporter (MHS) family (TC 2.A.1.6) family.</text>
</comment>
<feature type="transmembrane region" description="Helical" evidence="9">
    <location>
        <begin position="266"/>
        <end position="286"/>
    </location>
</feature>
<feature type="transmembrane region" description="Helical" evidence="9">
    <location>
        <begin position="425"/>
        <end position="442"/>
    </location>
</feature>
<keyword evidence="4" id="KW-1003">Cell membrane</keyword>
<feature type="transmembrane region" description="Helical" evidence="9">
    <location>
        <begin position="353"/>
        <end position="374"/>
    </location>
</feature>
<dbReference type="InterPro" id="IPR011701">
    <property type="entry name" value="MFS"/>
</dbReference>
<evidence type="ECO:0000313" key="12">
    <source>
        <dbReference type="Proteomes" id="UP000520592"/>
    </source>
</evidence>
<feature type="transmembrane region" description="Helical" evidence="9">
    <location>
        <begin position="102"/>
        <end position="121"/>
    </location>
</feature>
<dbReference type="PANTHER" id="PTHR43528:SF8">
    <property type="entry name" value="BLR0239 PROTEIN"/>
    <property type="match status" value="1"/>
</dbReference>
<evidence type="ECO:0000256" key="9">
    <source>
        <dbReference type="SAM" id="Phobius"/>
    </source>
</evidence>
<keyword evidence="7 9" id="KW-1133">Transmembrane helix</keyword>
<protein>
    <submittedName>
        <fullName evidence="11">MFS transporter</fullName>
    </submittedName>
</protein>
<accession>A0A7Y7YJ39</accession>
<dbReference type="InterPro" id="IPR005829">
    <property type="entry name" value="Sugar_transporter_CS"/>
</dbReference>
<gene>
    <name evidence="11" type="ORF">HX876_34580</name>
</gene>
<dbReference type="RefSeq" id="WP_177063675.1">
    <property type="nucleotide sequence ID" value="NZ_JACAPB010000004.1"/>
</dbReference>
<reference evidence="11 12" key="1">
    <citation type="submission" date="2020-04" db="EMBL/GenBank/DDBJ databases">
        <title>Molecular characterization of pseudomonads from Agaricus bisporus reveal novel blotch 2 pathogens in Western Europe.</title>
        <authorList>
            <person name="Taparia T."/>
            <person name="Krijger M."/>
            <person name="Haynes E."/>
            <person name="Elpinstone J.G."/>
            <person name="Noble R."/>
            <person name="Van Der Wolf J."/>
        </authorList>
    </citation>
    <scope>NUCLEOTIDE SEQUENCE [LARGE SCALE GENOMIC DNA]</scope>
    <source>
        <strain evidence="11 12">IPO3737</strain>
    </source>
</reference>
<dbReference type="AlphaFoldDB" id="A0A7Y7YJ39"/>
<feature type="domain" description="Major facilitator superfamily (MFS) profile" evidence="10">
    <location>
        <begin position="31"/>
        <end position="449"/>
    </location>
</feature>
<dbReference type="GO" id="GO:0005886">
    <property type="term" value="C:plasma membrane"/>
    <property type="evidence" value="ECO:0007669"/>
    <property type="project" value="UniProtKB-SubCell"/>
</dbReference>
<feature type="transmembrane region" description="Helical" evidence="9">
    <location>
        <begin position="43"/>
        <end position="61"/>
    </location>
</feature>
<dbReference type="SUPFAM" id="SSF103473">
    <property type="entry name" value="MFS general substrate transporter"/>
    <property type="match status" value="1"/>
</dbReference>
<evidence type="ECO:0000256" key="5">
    <source>
        <dbReference type="ARBA" id="ARBA00022692"/>
    </source>
</evidence>
<evidence type="ECO:0000256" key="3">
    <source>
        <dbReference type="ARBA" id="ARBA00022448"/>
    </source>
</evidence>
<feature type="transmembrane region" description="Helical" evidence="9">
    <location>
        <begin position="73"/>
        <end position="95"/>
    </location>
</feature>
<dbReference type="Gene3D" id="1.20.1250.20">
    <property type="entry name" value="MFS general substrate transporter like domains"/>
    <property type="match status" value="2"/>
</dbReference>
<proteinExistence type="inferred from homology"/>
<keyword evidence="3" id="KW-0813">Transport</keyword>
<evidence type="ECO:0000256" key="7">
    <source>
        <dbReference type="ARBA" id="ARBA00022989"/>
    </source>
</evidence>
<feature type="transmembrane region" description="Helical" evidence="9">
    <location>
        <begin position="203"/>
        <end position="222"/>
    </location>
</feature>
<evidence type="ECO:0000256" key="4">
    <source>
        <dbReference type="ARBA" id="ARBA00022475"/>
    </source>
</evidence>
<feature type="transmembrane region" description="Helical" evidence="9">
    <location>
        <begin position="395"/>
        <end position="413"/>
    </location>
</feature>
<dbReference type="InterPro" id="IPR020846">
    <property type="entry name" value="MFS_dom"/>
</dbReference>
<dbReference type="EMBL" id="JACAQD010000078">
    <property type="protein sequence ID" value="NWC37478.1"/>
    <property type="molecule type" value="Genomic_DNA"/>
</dbReference>
<dbReference type="PROSITE" id="PS00217">
    <property type="entry name" value="SUGAR_TRANSPORT_2"/>
    <property type="match status" value="1"/>
</dbReference>